<keyword evidence="8" id="KW-1185">Reference proteome</keyword>
<dbReference type="InterPro" id="IPR012001">
    <property type="entry name" value="Thiamin_PyroP_enz_TPP-bd_dom"/>
</dbReference>
<evidence type="ECO:0000256" key="1">
    <source>
        <dbReference type="ARBA" id="ARBA00007812"/>
    </source>
</evidence>
<dbReference type="InterPro" id="IPR029061">
    <property type="entry name" value="THDP-binding"/>
</dbReference>
<evidence type="ECO:0000259" key="6">
    <source>
        <dbReference type="Pfam" id="PF02776"/>
    </source>
</evidence>
<dbReference type="SUPFAM" id="SSF52467">
    <property type="entry name" value="DHS-like NAD/FAD-binding domain"/>
    <property type="match status" value="1"/>
</dbReference>
<evidence type="ECO:0000313" key="7">
    <source>
        <dbReference type="EMBL" id="WXB12798.1"/>
    </source>
</evidence>
<evidence type="ECO:0000313" key="8">
    <source>
        <dbReference type="Proteomes" id="UP001370348"/>
    </source>
</evidence>
<dbReference type="Pfam" id="PF02775">
    <property type="entry name" value="TPP_enzyme_C"/>
    <property type="match status" value="1"/>
</dbReference>
<evidence type="ECO:0000259" key="5">
    <source>
        <dbReference type="Pfam" id="PF02775"/>
    </source>
</evidence>
<dbReference type="InterPro" id="IPR012000">
    <property type="entry name" value="Thiamin_PyroP_enz_cen_dom"/>
</dbReference>
<feature type="domain" description="Thiamine pyrophosphate enzyme N-terminal TPP-binding" evidence="6">
    <location>
        <begin position="1"/>
        <end position="105"/>
    </location>
</feature>
<dbReference type="PANTHER" id="PTHR18968:SF13">
    <property type="entry name" value="ACETOLACTATE SYNTHASE CATALYTIC SUBUNIT, MITOCHONDRIAL"/>
    <property type="match status" value="1"/>
</dbReference>
<dbReference type="Gene3D" id="3.40.50.1220">
    <property type="entry name" value="TPP-binding domain"/>
    <property type="match status" value="1"/>
</dbReference>
<sequence length="562" mass="59669">MVDLLCGLGVDTFFGIPGGSIIAVFDAIVKNPKATLIEPRHETHAAFEAMGAFRASGRAAAVLVTSGPGATNVVTGVAAAHFERVPMLVMAGDTAWERTGRRLLQSLGPEGVDIEEMLRGLTRTTVRLGPTSALAQVRAAVRAARNPRNPGPVLIVAPIDCLDGAARAERPRTLPLRVAEGAIDPARLAHAAQMLARAERPLVVVGAACRPAADPVRRLVDAIGAPFMTTPQAKGIVPEDHPLSLRNGGMSSSLWARRYSDTKPDVALVLGTDLDDVSTAGTPPVGPGGRVIHVDTDPRAIGRNFPTALALVHDVGAVAEELARIPAFEATAQRGAELAARARLRSPFDVPDFDADDSLPIAPHRVIADLERALPPQATIVTDIGEHMLFALHYLTARSPERFVIHLGLGSMASGIASAVGLALADRSRPVACICGDGGMHMAGMEILLAIKHRLPIVYAVFNDARYNMVHHGHRMTYTRTDIAACASRPWETPPIDFVKWAEATGARGVRIERPGEITRGLLEGAMADRVPLVLDIRQARDTRISGDGRIQTLIAMAGARP</sequence>
<dbReference type="Gene3D" id="3.40.50.970">
    <property type="match status" value="2"/>
</dbReference>
<dbReference type="CDD" id="cd07035">
    <property type="entry name" value="TPP_PYR_POX_like"/>
    <property type="match status" value="1"/>
</dbReference>
<feature type="domain" description="Thiamine pyrophosphate enzyme central" evidence="4">
    <location>
        <begin position="188"/>
        <end position="322"/>
    </location>
</feature>
<comment type="similarity">
    <text evidence="1 3">Belongs to the TPP enzyme family.</text>
</comment>
<dbReference type="InterPro" id="IPR045229">
    <property type="entry name" value="TPP_enz"/>
</dbReference>
<gene>
    <name evidence="7" type="ORF">LZC94_33725</name>
</gene>
<feature type="domain" description="Thiamine pyrophosphate enzyme TPP-binding" evidence="5">
    <location>
        <begin position="383"/>
        <end position="537"/>
    </location>
</feature>
<dbReference type="Pfam" id="PF02776">
    <property type="entry name" value="TPP_enzyme_N"/>
    <property type="match status" value="1"/>
</dbReference>
<dbReference type="PANTHER" id="PTHR18968">
    <property type="entry name" value="THIAMINE PYROPHOSPHATE ENZYMES"/>
    <property type="match status" value="1"/>
</dbReference>
<protein>
    <submittedName>
        <fullName evidence="7">Thiamine pyrophosphate-binding protein</fullName>
    </submittedName>
</protein>
<evidence type="ECO:0000256" key="2">
    <source>
        <dbReference type="ARBA" id="ARBA00023052"/>
    </source>
</evidence>
<reference evidence="7 8" key="1">
    <citation type="submission" date="2021-12" db="EMBL/GenBank/DDBJ databases">
        <title>Discovery of the Pendulisporaceae a myxobacterial family with distinct sporulation behavior and unique specialized metabolism.</title>
        <authorList>
            <person name="Garcia R."/>
            <person name="Popoff A."/>
            <person name="Bader C.D."/>
            <person name="Loehr J."/>
            <person name="Walesch S."/>
            <person name="Walt C."/>
            <person name="Boldt J."/>
            <person name="Bunk B."/>
            <person name="Haeckl F.J.F.P.J."/>
            <person name="Gunesch A.P."/>
            <person name="Birkelbach J."/>
            <person name="Nuebel U."/>
            <person name="Pietschmann T."/>
            <person name="Bach T."/>
            <person name="Mueller R."/>
        </authorList>
    </citation>
    <scope>NUCLEOTIDE SEQUENCE [LARGE SCALE GENOMIC DNA]</scope>
    <source>
        <strain evidence="7 8">MSr11954</strain>
    </source>
</reference>
<dbReference type="InterPro" id="IPR011766">
    <property type="entry name" value="TPP_enzyme_TPP-bd"/>
</dbReference>
<proteinExistence type="inferred from homology"/>
<evidence type="ECO:0000256" key="3">
    <source>
        <dbReference type="RuleBase" id="RU362132"/>
    </source>
</evidence>
<evidence type="ECO:0000259" key="4">
    <source>
        <dbReference type="Pfam" id="PF00205"/>
    </source>
</evidence>
<name>A0ABZ2LPH9_9BACT</name>
<dbReference type="Pfam" id="PF00205">
    <property type="entry name" value="TPP_enzyme_M"/>
    <property type="match status" value="1"/>
</dbReference>
<dbReference type="CDD" id="cd00568">
    <property type="entry name" value="TPP_enzymes"/>
    <property type="match status" value="1"/>
</dbReference>
<dbReference type="SUPFAM" id="SSF52518">
    <property type="entry name" value="Thiamin diphosphate-binding fold (THDP-binding)"/>
    <property type="match status" value="2"/>
</dbReference>
<dbReference type="Proteomes" id="UP001370348">
    <property type="component" value="Chromosome"/>
</dbReference>
<organism evidence="7 8">
    <name type="scientific">Pendulispora albinea</name>
    <dbReference type="NCBI Taxonomy" id="2741071"/>
    <lineage>
        <taxon>Bacteria</taxon>
        <taxon>Pseudomonadati</taxon>
        <taxon>Myxococcota</taxon>
        <taxon>Myxococcia</taxon>
        <taxon>Myxococcales</taxon>
        <taxon>Sorangiineae</taxon>
        <taxon>Pendulisporaceae</taxon>
        <taxon>Pendulispora</taxon>
    </lineage>
</organism>
<dbReference type="EMBL" id="CP089984">
    <property type="protein sequence ID" value="WXB12798.1"/>
    <property type="molecule type" value="Genomic_DNA"/>
</dbReference>
<keyword evidence="2 3" id="KW-0786">Thiamine pyrophosphate</keyword>
<dbReference type="InterPro" id="IPR029035">
    <property type="entry name" value="DHS-like_NAD/FAD-binding_dom"/>
</dbReference>
<accession>A0ABZ2LPH9</accession>